<dbReference type="PANTHER" id="PTHR45011">
    <property type="entry name" value="DAP3-BINDING CELL DEATH ENHANCER 1"/>
    <property type="match status" value="1"/>
</dbReference>
<accession>A0A2N1NAZ4</accession>
<dbReference type="SMART" id="SM00671">
    <property type="entry name" value="SEL1"/>
    <property type="match status" value="2"/>
</dbReference>
<evidence type="ECO:0000313" key="2">
    <source>
        <dbReference type="Proteomes" id="UP000233469"/>
    </source>
</evidence>
<dbReference type="Proteomes" id="UP000233469">
    <property type="component" value="Unassembled WGS sequence"/>
</dbReference>
<proteinExistence type="predicted"/>
<dbReference type="VEuPathDB" id="FungiDB:RhiirA1_540022"/>
<reference evidence="1 2" key="1">
    <citation type="submission" date="2016-04" db="EMBL/GenBank/DDBJ databases">
        <title>Genome analyses suggest a sexual origin of heterokaryosis in a supposedly ancient asexual fungus.</title>
        <authorList>
            <person name="Ropars J."/>
            <person name="Sedzielewska K."/>
            <person name="Noel J."/>
            <person name="Charron P."/>
            <person name="Farinelli L."/>
            <person name="Marton T."/>
            <person name="Kruger M."/>
            <person name="Pelin A."/>
            <person name="Brachmann A."/>
            <person name="Corradi N."/>
        </authorList>
    </citation>
    <scope>NUCLEOTIDE SEQUENCE [LARGE SCALE GENOMIC DNA]</scope>
    <source>
        <strain evidence="1 2">C2</strain>
    </source>
</reference>
<name>A0A2N1NAZ4_9GLOM</name>
<dbReference type="VEuPathDB" id="FungiDB:RhiirFUN_010689"/>
<evidence type="ECO:0000313" key="1">
    <source>
        <dbReference type="EMBL" id="PKK71048.1"/>
    </source>
</evidence>
<reference evidence="1 2" key="2">
    <citation type="submission" date="2017-10" db="EMBL/GenBank/DDBJ databases">
        <title>Extensive intraspecific genome diversity in a model arbuscular mycorrhizal fungus.</title>
        <authorList>
            <person name="Chen E.C.H."/>
            <person name="Morin E."/>
            <person name="Baudet D."/>
            <person name="Noel J."/>
            <person name="Ndikumana S."/>
            <person name="Charron P."/>
            <person name="St-Onge C."/>
            <person name="Giorgi J."/>
            <person name="Grigoriev I.V."/>
            <person name="Roux C."/>
            <person name="Martin F.M."/>
            <person name="Corradi N."/>
        </authorList>
    </citation>
    <scope>NUCLEOTIDE SEQUENCE [LARGE SCALE GENOMIC DNA]</scope>
    <source>
        <strain evidence="1 2">C2</strain>
    </source>
</reference>
<protein>
    <submittedName>
        <fullName evidence="1">HCP-like protein</fullName>
    </submittedName>
</protein>
<dbReference type="InterPro" id="IPR052748">
    <property type="entry name" value="ISR_Activator"/>
</dbReference>
<comment type="caution">
    <text evidence="1">The sequence shown here is derived from an EMBL/GenBank/DDBJ whole genome shotgun (WGS) entry which is preliminary data.</text>
</comment>
<gene>
    <name evidence="1" type="ORF">RhiirC2_849443</name>
</gene>
<dbReference type="Gene3D" id="1.25.40.10">
    <property type="entry name" value="Tetratricopeptide repeat domain"/>
    <property type="match status" value="1"/>
</dbReference>
<dbReference type="AlphaFoldDB" id="A0A2N1NAZ4"/>
<dbReference type="InterPro" id="IPR011990">
    <property type="entry name" value="TPR-like_helical_dom_sf"/>
</dbReference>
<sequence>MEKNIKILDYQKGLENLLKRVEKGDEALRWFIEFECLSAQNENEIERKNEDGKKAFELFMKSAIGGYSKGQCVVGFYYSNGIGTQQDYEKAFEWHLKSAKNGDAMAHNNLGDCYYFGIGAKVNIEEAIVCYKVASDNGIDKAKVRFAELD</sequence>
<dbReference type="EMBL" id="LLXL01000552">
    <property type="protein sequence ID" value="PKK71048.1"/>
    <property type="molecule type" value="Genomic_DNA"/>
</dbReference>
<dbReference type="InterPro" id="IPR006597">
    <property type="entry name" value="Sel1-like"/>
</dbReference>
<dbReference type="PANTHER" id="PTHR45011:SF1">
    <property type="entry name" value="DAP3-BINDING CELL DEATH ENHANCER 1"/>
    <property type="match status" value="1"/>
</dbReference>
<dbReference type="Pfam" id="PF08238">
    <property type="entry name" value="Sel1"/>
    <property type="match status" value="3"/>
</dbReference>
<organism evidence="1 2">
    <name type="scientific">Rhizophagus irregularis</name>
    <dbReference type="NCBI Taxonomy" id="588596"/>
    <lineage>
        <taxon>Eukaryota</taxon>
        <taxon>Fungi</taxon>
        <taxon>Fungi incertae sedis</taxon>
        <taxon>Mucoromycota</taxon>
        <taxon>Glomeromycotina</taxon>
        <taxon>Glomeromycetes</taxon>
        <taxon>Glomerales</taxon>
        <taxon>Glomeraceae</taxon>
        <taxon>Rhizophagus</taxon>
    </lineage>
</organism>
<dbReference type="SUPFAM" id="SSF81901">
    <property type="entry name" value="HCP-like"/>
    <property type="match status" value="1"/>
</dbReference>